<keyword evidence="2" id="KW-0418">Kinase</keyword>
<dbReference type="GO" id="GO:0007165">
    <property type="term" value="P:signal transduction"/>
    <property type="evidence" value="ECO:0007669"/>
    <property type="project" value="TreeGrafter"/>
</dbReference>
<dbReference type="GO" id="GO:0004672">
    <property type="term" value="F:protein kinase activity"/>
    <property type="evidence" value="ECO:0007669"/>
    <property type="project" value="InterPro"/>
</dbReference>
<keyword evidence="3" id="KW-1185">Reference proteome</keyword>
<evidence type="ECO:0000259" key="1">
    <source>
        <dbReference type="PROSITE" id="PS50011"/>
    </source>
</evidence>
<dbReference type="PANTHER" id="PTHR48011">
    <property type="entry name" value="CCR4-NOT TRANSCRIPTIONAL COMPLEX SUBUNIT CAF120-RELATED"/>
    <property type="match status" value="1"/>
</dbReference>
<evidence type="ECO:0000313" key="2">
    <source>
        <dbReference type="EMBL" id="TKW59179.1"/>
    </source>
</evidence>
<dbReference type="PANTHER" id="PTHR48011:SF4">
    <property type="entry name" value="MITOGEN-ACTIVATED PROTEIN KINASE KINASE KINASE 19"/>
    <property type="match status" value="1"/>
</dbReference>
<dbReference type="GO" id="GO:0005524">
    <property type="term" value="F:ATP binding"/>
    <property type="evidence" value="ECO:0007669"/>
    <property type="project" value="InterPro"/>
</dbReference>
<dbReference type="OrthoDB" id="1668230at2759"/>
<dbReference type="InterPro" id="IPR000719">
    <property type="entry name" value="Prot_kinase_dom"/>
</dbReference>
<dbReference type="EMBL" id="PJEX01000013">
    <property type="protein sequence ID" value="TKW59179.1"/>
    <property type="molecule type" value="Genomic_DNA"/>
</dbReference>
<sequence length="272" mass="30239">MGQRETVEYRFYCPPGVQAVLACGSSAFIGAVDDSTILKYPLQPGGDLTRLDLEHQILTVVGRHPRIIGHKGFTETGLYLERAANGTIFDYLTASPHTIPAPPLEQRVAWCRELSEAVEHVHSKRVIHCDIQPTNVLVDGDAHLKLADFQGRHLSEDGDVVLDGWTGEPCRYFCPRDDEFAADFKTDIFALGSTIYFIMTGQEVFPDIISGEAGWDDEVKSRFARGIFPDDSSACSIVTRKCWMREYNSAGEVLEDIRGIERGLEQGSGRQT</sequence>
<dbReference type="CDD" id="cd00180">
    <property type="entry name" value="PKc"/>
    <property type="match status" value="1"/>
</dbReference>
<dbReference type="InterPro" id="IPR052751">
    <property type="entry name" value="Plant_MAPKKK"/>
</dbReference>
<dbReference type="InterPro" id="IPR011009">
    <property type="entry name" value="Kinase-like_dom_sf"/>
</dbReference>
<name>A0A4U6XTQ8_9PEZI</name>
<dbReference type="Pfam" id="PF00069">
    <property type="entry name" value="Pkinase"/>
    <property type="match status" value="1"/>
</dbReference>
<keyword evidence="2" id="KW-0808">Transferase</keyword>
<evidence type="ECO:0000313" key="3">
    <source>
        <dbReference type="Proteomes" id="UP000310108"/>
    </source>
</evidence>
<proteinExistence type="predicted"/>
<feature type="domain" description="Protein kinase" evidence="1">
    <location>
        <begin position="1"/>
        <end position="272"/>
    </location>
</feature>
<organism evidence="2 3">
    <name type="scientific">Colletotrichum tanaceti</name>
    <dbReference type="NCBI Taxonomy" id="1306861"/>
    <lineage>
        <taxon>Eukaryota</taxon>
        <taxon>Fungi</taxon>
        <taxon>Dikarya</taxon>
        <taxon>Ascomycota</taxon>
        <taxon>Pezizomycotina</taxon>
        <taxon>Sordariomycetes</taxon>
        <taxon>Hypocreomycetidae</taxon>
        <taxon>Glomerellales</taxon>
        <taxon>Glomerellaceae</taxon>
        <taxon>Colletotrichum</taxon>
        <taxon>Colletotrichum destructivum species complex</taxon>
    </lineage>
</organism>
<reference evidence="2 3" key="1">
    <citation type="journal article" date="2019" name="PLoS ONE">
        <title>Comparative genome analysis indicates high evolutionary potential of pathogenicity genes in Colletotrichum tanaceti.</title>
        <authorList>
            <person name="Lelwala R.V."/>
            <person name="Korhonen P.K."/>
            <person name="Young N.D."/>
            <person name="Scott J.B."/>
            <person name="Ades P.A."/>
            <person name="Gasser R.B."/>
            <person name="Taylor P.W.J."/>
        </authorList>
    </citation>
    <scope>NUCLEOTIDE SEQUENCE [LARGE SCALE GENOMIC DNA]</scope>
    <source>
        <strain evidence="2">BRIP57314</strain>
    </source>
</reference>
<dbReference type="SUPFAM" id="SSF56112">
    <property type="entry name" value="Protein kinase-like (PK-like)"/>
    <property type="match status" value="1"/>
</dbReference>
<dbReference type="PROSITE" id="PS50011">
    <property type="entry name" value="PROTEIN_KINASE_DOM"/>
    <property type="match status" value="1"/>
</dbReference>
<dbReference type="Gene3D" id="1.10.510.10">
    <property type="entry name" value="Transferase(Phosphotransferase) domain 1"/>
    <property type="match status" value="1"/>
</dbReference>
<dbReference type="Proteomes" id="UP000310108">
    <property type="component" value="Unassembled WGS sequence"/>
</dbReference>
<gene>
    <name evidence="2" type="primary">Sik1</name>
    <name evidence="2" type="ORF">CTA1_852</name>
</gene>
<dbReference type="STRING" id="1306861.A0A4U6XTQ8"/>
<protein>
    <submittedName>
        <fullName evidence="2">Serine/threonine-protein kinase SIK1</fullName>
    </submittedName>
</protein>
<comment type="caution">
    <text evidence="2">The sequence shown here is derived from an EMBL/GenBank/DDBJ whole genome shotgun (WGS) entry which is preliminary data.</text>
</comment>
<dbReference type="AlphaFoldDB" id="A0A4U6XTQ8"/>
<accession>A0A4U6XTQ8</accession>
<dbReference type="PROSITE" id="PS51257">
    <property type="entry name" value="PROKAR_LIPOPROTEIN"/>
    <property type="match status" value="1"/>
</dbReference>